<comment type="cofactor">
    <cofactor evidence="1">
        <name>FMN</name>
        <dbReference type="ChEBI" id="CHEBI:58210"/>
    </cofactor>
</comment>
<evidence type="ECO:0000313" key="7">
    <source>
        <dbReference type="Proteomes" id="UP000078516"/>
    </source>
</evidence>
<name>A0A179ETU4_ENTTH</name>
<dbReference type="EMBL" id="LWMN01000010">
    <property type="protein sequence ID" value="OAQ56360.1"/>
    <property type="molecule type" value="Genomic_DNA"/>
</dbReference>
<dbReference type="GO" id="GO:0016646">
    <property type="term" value="F:oxidoreductase activity, acting on the CH-NH group of donors, NAD or NADP as acceptor"/>
    <property type="evidence" value="ECO:0007669"/>
    <property type="project" value="UniProtKB-ARBA"/>
</dbReference>
<dbReference type="InterPro" id="IPR012349">
    <property type="entry name" value="Split_barrel_FMN-bd"/>
</dbReference>
<protein>
    <recommendedName>
        <fullName evidence="5">Flavin reductase like domain-containing protein</fullName>
    </recommendedName>
</protein>
<evidence type="ECO:0000259" key="5">
    <source>
        <dbReference type="SMART" id="SM00903"/>
    </source>
</evidence>
<keyword evidence="3" id="KW-0288">FMN</keyword>
<reference evidence="6 7" key="1">
    <citation type="submission" date="2016-04" db="EMBL/GenBank/DDBJ databases">
        <title>Draft genome of an Enterococcus thailandicus strain isolated from bovine feces.</title>
        <authorList>
            <person name="Beukers A.G."/>
            <person name="Zaheer R."/>
            <person name="Goji N."/>
            <person name="Cook S.R."/>
            <person name="Amoako K."/>
            <person name="Chaves A.V."/>
            <person name="Ward M.P."/>
            <person name="Mcallister T.A."/>
        </authorList>
    </citation>
    <scope>NUCLEOTIDE SEQUENCE [LARGE SCALE GENOMIC DNA]</scope>
    <source>
        <strain evidence="6 7">F0711D 46</strain>
    </source>
</reference>
<dbReference type="Pfam" id="PF01613">
    <property type="entry name" value="Flavin_Reduct"/>
    <property type="match status" value="1"/>
</dbReference>
<dbReference type="PANTHER" id="PTHR33798">
    <property type="entry name" value="FLAVOPROTEIN OXYGENASE"/>
    <property type="match status" value="1"/>
</dbReference>
<dbReference type="AlphaFoldDB" id="A0A179ETU4"/>
<evidence type="ECO:0000256" key="1">
    <source>
        <dbReference type="ARBA" id="ARBA00001917"/>
    </source>
</evidence>
<proteinExistence type="inferred from homology"/>
<organism evidence="6 7">
    <name type="scientific">Enterococcus thailandicus</name>
    <dbReference type="NCBI Taxonomy" id="417368"/>
    <lineage>
        <taxon>Bacteria</taxon>
        <taxon>Bacillati</taxon>
        <taxon>Bacillota</taxon>
        <taxon>Bacilli</taxon>
        <taxon>Lactobacillales</taxon>
        <taxon>Enterococcaceae</taxon>
        <taxon>Enterococcus</taxon>
    </lineage>
</organism>
<sequence>MIQKSPSDLTERENYKLLIGSIVPRPVALVTTRSENGIVNIAPFSYFSIVSSNPPIISLAIQRKMHELKDTAANLLTTKEAVIHILDEDNVADGNQTAATLPREESELTRTTFSTEDAQIVKVPVLRESKIRFETELYQHIEIKENEQITADLLLLKIKHYQVDESIYDDGRILIEKLKPVSRLAGNNYAKIGDIFTLVRPD</sequence>
<accession>A0A179ETU4</accession>
<dbReference type="Gene3D" id="2.30.110.10">
    <property type="entry name" value="Electron Transport, Fmn-binding Protein, Chain A"/>
    <property type="match status" value="1"/>
</dbReference>
<feature type="domain" description="Flavin reductase like" evidence="5">
    <location>
        <begin position="20"/>
        <end position="170"/>
    </location>
</feature>
<comment type="similarity">
    <text evidence="4">Belongs to the flavoredoxin family.</text>
</comment>
<evidence type="ECO:0000313" key="6">
    <source>
        <dbReference type="EMBL" id="OAQ56360.1"/>
    </source>
</evidence>
<keyword evidence="7" id="KW-1185">Reference proteome</keyword>
<dbReference type="InterPro" id="IPR002563">
    <property type="entry name" value="Flavin_Rdtase-like_dom"/>
</dbReference>
<comment type="caution">
    <text evidence="6">The sequence shown here is derived from an EMBL/GenBank/DDBJ whole genome shotgun (WGS) entry which is preliminary data.</text>
</comment>
<evidence type="ECO:0000256" key="2">
    <source>
        <dbReference type="ARBA" id="ARBA00022630"/>
    </source>
</evidence>
<evidence type="ECO:0000256" key="3">
    <source>
        <dbReference type="ARBA" id="ARBA00022643"/>
    </source>
</evidence>
<evidence type="ECO:0000256" key="4">
    <source>
        <dbReference type="ARBA" id="ARBA00038054"/>
    </source>
</evidence>
<dbReference type="Proteomes" id="UP000078516">
    <property type="component" value="Unassembled WGS sequence"/>
</dbReference>
<dbReference type="SMART" id="SM00903">
    <property type="entry name" value="Flavin_Reduct"/>
    <property type="match status" value="1"/>
</dbReference>
<dbReference type="SUPFAM" id="SSF50475">
    <property type="entry name" value="FMN-binding split barrel"/>
    <property type="match status" value="1"/>
</dbReference>
<gene>
    <name evidence="6" type="ORF">A6E74_02830</name>
</gene>
<dbReference type="GO" id="GO:0010181">
    <property type="term" value="F:FMN binding"/>
    <property type="evidence" value="ECO:0007669"/>
    <property type="project" value="InterPro"/>
</dbReference>
<keyword evidence="2" id="KW-0285">Flavoprotein</keyword>
<dbReference type="PANTHER" id="PTHR33798:SF5">
    <property type="entry name" value="FLAVIN REDUCTASE LIKE DOMAIN-CONTAINING PROTEIN"/>
    <property type="match status" value="1"/>
</dbReference>
<dbReference type="RefSeq" id="WP_067481957.1">
    <property type="nucleotide sequence ID" value="NZ_BSWX01000001.1"/>
</dbReference>